<comment type="caution">
    <text evidence="2">The sequence shown here is derived from an EMBL/GenBank/DDBJ whole genome shotgun (WGS) entry which is preliminary data.</text>
</comment>
<evidence type="ECO:0000256" key="1">
    <source>
        <dbReference type="SAM" id="MobiDB-lite"/>
    </source>
</evidence>
<feature type="compositionally biased region" description="Basic residues" evidence="1">
    <location>
        <begin position="970"/>
        <end position="985"/>
    </location>
</feature>
<keyword evidence="3" id="KW-1185">Reference proteome</keyword>
<name>A0AA39L3G9_MICHY</name>
<dbReference type="Proteomes" id="UP001168972">
    <property type="component" value="Unassembled WGS sequence"/>
</dbReference>
<feature type="compositionally biased region" description="Polar residues" evidence="1">
    <location>
        <begin position="231"/>
        <end position="243"/>
    </location>
</feature>
<feature type="region of interest" description="Disordered" evidence="1">
    <location>
        <begin position="230"/>
        <end position="274"/>
    </location>
</feature>
<evidence type="ECO:0000313" key="2">
    <source>
        <dbReference type="EMBL" id="KAK0183461.1"/>
    </source>
</evidence>
<evidence type="ECO:0000313" key="3">
    <source>
        <dbReference type="Proteomes" id="UP001168972"/>
    </source>
</evidence>
<reference evidence="2" key="1">
    <citation type="journal article" date="2023" name="bioRxiv">
        <title>Scaffold-level genome assemblies of two parasitoid biocontrol wasps reveal the parthenogenesis mechanism and an associated novel virus.</title>
        <authorList>
            <person name="Inwood S."/>
            <person name="Skelly J."/>
            <person name="Guhlin J."/>
            <person name="Harrop T."/>
            <person name="Goldson S."/>
            <person name="Dearden P."/>
        </authorList>
    </citation>
    <scope>NUCLEOTIDE SEQUENCE</scope>
    <source>
        <strain evidence="2">Lincoln</strain>
        <tissue evidence="2">Whole body</tissue>
    </source>
</reference>
<proteinExistence type="predicted"/>
<organism evidence="2 3">
    <name type="scientific">Microctonus hyperodae</name>
    <name type="common">Parasitoid wasp</name>
    <dbReference type="NCBI Taxonomy" id="165561"/>
    <lineage>
        <taxon>Eukaryota</taxon>
        <taxon>Metazoa</taxon>
        <taxon>Ecdysozoa</taxon>
        <taxon>Arthropoda</taxon>
        <taxon>Hexapoda</taxon>
        <taxon>Insecta</taxon>
        <taxon>Pterygota</taxon>
        <taxon>Neoptera</taxon>
        <taxon>Endopterygota</taxon>
        <taxon>Hymenoptera</taxon>
        <taxon>Apocrita</taxon>
        <taxon>Ichneumonoidea</taxon>
        <taxon>Braconidae</taxon>
        <taxon>Euphorinae</taxon>
        <taxon>Microctonus</taxon>
    </lineage>
</organism>
<accession>A0AA39L3G9</accession>
<feature type="region of interest" description="Disordered" evidence="1">
    <location>
        <begin position="158"/>
        <end position="184"/>
    </location>
</feature>
<feature type="compositionally biased region" description="Acidic residues" evidence="1">
    <location>
        <begin position="166"/>
        <end position="176"/>
    </location>
</feature>
<feature type="region of interest" description="Disordered" evidence="1">
    <location>
        <begin position="954"/>
        <end position="985"/>
    </location>
</feature>
<protein>
    <submittedName>
        <fullName evidence="2">Uncharacterized protein</fullName>
    </submittedName>
</protein>
<dbReference type="EMBL" id="JAQQBR010000001">
    <property type="protein sequence ID" value="KAK0183461.1"/>
    <property type="molecule type" value="Genomic_DNA"/>
</dbReference>
<feature type="compositionally biased region" description="Basic and acidic residues" evidence="1">
    <location>
        <begin position="249"/>
        <end position="259"/>
    </location>
</feature>
<feature type="region of interest" description="Disordered" evidence="1">
    <location>
        <begin position="1"/>
        <end position="35"/>
    </location>
</feature>
<gene>
    <name evidence="2" type="ORF">PV327_001500</name>
</gene>
<reference evidence="2" key="2">
    <citation type="submission" date="2023-03" db="EMBL/GenBank/DDBJ databases">
        <authorList>
            <person name="Inwood S.N."/>
            <person name="Skelly J.G."/>
            <person name="Guhlin J."/>
            <person name="Harrop T.W.R."/>
            <person name="Goldson S.G."/>
            <person name="Dearden P.K."/>
        </authorList>
    </citation>
    <scope>NUCLEOTIDE SEQUENCE</scope>
    <source>
        <strain evidence="2">Lincoln</strain>
        <tissue evidence="2">Whole body</tissue>
    </source>
</reference>
<feature type="compositionally biased region" description="Polar residues" evidence="1">
    <location>
        <begin position="954"/>
        <end position="969"/>
    </location>
</feature>
<dbReference type="AlphaFoldDB" id="A0AA39L3G9"/>
<sequence length="985" mass="113784">MGRVSINGETNNSNNKKNSQLFNSQTRLKKKKRRKDLEQLRCNVLAAKQNLKKRLGINYNNKLSKNPLKKTLNMFAEVRQENENKTQGLMDKKSNKNSKGKTICARLLPEPVIGIFRNGAKGKAVRRRTATNRLLHGTNEAQIQTDVFKLLNGDKESYSSSNITSDESENTSENLDENEKRKDKHNIHSISHHHIQPFNVIKGNPTFNTASKSKWISDYTRMENVGKERQLTSTNVTENVQSDNKYKRRQTDCSHDSDNYQHSPIRSRKKDDKPMYQEELLKNATGNKVKSIKRWGISPVYCYDELCAKITEENFSFPLKEFNDSDPIKEIKDTLAALFVQSREQQTDSLINDKVSITSGNSVVHQNQIESTEFDSSHSSFQLYQTTESRRNSNHTLHKPLSWSIDDIPSHPSTSLTSINGKNLMNFGTKILDETNKHLENYERKNEMSQKYIERQVDKSLNLDYILESSAPVDWNAITDKQESSVRRKPKYMPTILRRSNAGLGVSIHTNSNEFSQNSVRKKFQDVGKKSIEFPHYTINENVNSLLTPSSISHTIHDDKKNKTNVNNQMIHTYNFPTPKNDFVAYNNVKNNDKIPTYFKSKNIDNYQVNSRSSSCNFPLSNMAEQLPQNNSENIFQRYLYRDSTNVQTHVHSSSNITPQLHETPVYSNYILNQNSESLANDHYINSNKQEIARVGSLDQLWNSYGLHWRTSNFEDNINNKAIFLPRNSQEMWRRTGNNYSDTNIEMNNNAVLHYLRGLSFEEDKINRHSTVTNHSQCCINNKHQTPEIYSNSVHPTKYYAVSKKNDNSNQVPQRIPIYLSNEKPQFMNKIMNGKPQQRVTVLEQPEKCIAASRKLNFTNDTRIAASIDTQMQYNSCPIPMKFNHDFSKKYSENLQRPLETILTIPNANIPIDESSNSQSTSGAREILLDDGKIGLFIPRNNYQNNQLNHLCTNNYNSENKSTQSNNSAYHHHHHHHHHKDYYRQ</sequence>